<comment type="catalytic activity">
    <reaction evidence="1 6">
        <text>5-dehydro-4-deoxy-D-glucuronate = 3-deoxy-D-glycero-2,5-hexodiulosonate</text>
        <dbReference type="Rhea" id="RHEA:23896"/>
        <dbReference type="ChEBI" id="CHEBI:17117"/>
        <dbReference type="ChEBI" id="CHEBI:29071"/>
        <dbReference type="EC" id="5.3.1.17"/>
    </reaction>
</comment>
<reference evidence="7 8" key="1">
    <citation type="submission" date="2019-03" db="EMBL/GenBank/DDBJ databases">
        <title>Genomic Encyclopedia of Archaeal and Bacterial Type Strains, Phase II (KMG-II): from individual species to whole genera.</title>
        <authorList>
            <person name="Goeker M."/>
        </authorList>
    </citation>
    <scope>NUCLEOTIDE SEQUENCE [LARGE SCALE GENOMIC DNA]</scope>
    <source>
        <strain evidence="7 8">DSM 19034</strain>
    </source>
</reference>
<gene>
    <name evidence="6" type="primary">kduI</name>
    <name evidence="7" type="ORF">CLV32_1763</name>
</gene>
<protein>
    <recommendedName>
        <fullName evidence="6">4-deoxy-L-threo-5-hexosulose-uronate ketol-isomerase</fullName>
        <ecNumber evidence="6">5.3.1.17</ecNumber>
    </recommendedName>
    <alternativeName>
        <fullName evidence="6">5-keto-4-deoxyuronate isomerase</fullName>
    </alternativeName>
    <alternativeName>
        <fullName evidence="6">DKI isomerase</fullName>
    </alternativeName>
</protein>
<dbReference type="InterPro" id="IPR014710">
    <property type="entry name" value="RmlC-like_jellyroll"/>
</dbReference>
<dbReference type="HAMAP" id="MF_00687">
    <property type="entry name" value="KduI"/>
    <property type="match status" value="1"/>
</dbReference>
<evidence type="ECO:0000256" key="6">
    <source>
        <dbReference type="HAMAP-Rule" id="MF_00687"/>
    </source>
</evidence>
<evidence type="ECO:0000256" key="2">
    <source>
        <dbReference type="ARBA" id="ARBA00008086"/>
    </source>
</evidence>
<dbReference type="CDD" id="cd20491">
    <property type="entry name" value="cupin_KduI_C"/>
    <property type="match status" value="1"/>
</dbReference>
<dbReference type="Gene3D" id="2.60.120.10">
    <property type="entry name" value="Jelly Rolls"/>
    <property type="match status" value="1"/>
</dbReference>
<evidence type="ECO:0000313" key="7">
    <source>
        <dbReference type="EMBL" id="TDO22778.1"/>
    </source>
</evidence>
<sequence length="297" mass="33485">MTLFLGKEVYLYDIQQNFEPIMKLIQAVHADDFVSYGTAKIRERFLLDELKEKDKANFVYAHYDRMVTGLVHPGAEAITLGNYPILRAEYFLERREMGIINVGGKGSITADGVTYELNKLDALYLGKGVREVSFSSADAAAPAVFYTLSAPAHQTYPTTFLAHADAFSAPLGSLETANERRIVRYIHKDGIQSCQLVMGLTILSTGSVWNTIPPHTHDRRMEVYFYFDVEEDQRVFHYMGEPQETRHIVVANHQAVLSPTWSIHAGSGTKNYSFIWGMAGENLDYADMDTIPVTEIR</sequence>
<comment type="similarity">
    <text evidence="2 6">Belongs to the KduI family.</text>
</comment>
<dbReference type="AlphaFoldDB" id="A0A4V3C3N9"/>
<evidence type="ECO:0000256" key="1">
    <source>
        <dbReference type="ARBA" id="ARBA00000552"/>
    </source>
</evidence>
<dbReference type="Proteomes" id="UP000295499">
    <property type="component" value="Unassembled WGS sequence"/>
</dbReference>
<proteinExistence type="inferred from homology"/>
<feature type="binding site" evidence="6">
    <location>
        <position position="217"/>
    </location>
    <ligand>
        <name>Zn(2+)</name>
        <dbReference type="ChEBI" id="CHEBI:29105"/>
    </ligand>
</feature>
<dbReference type="PANTHER" id="PTHR38461">
    <property type="entry name" value="4-DEOXY-L-THREO-5-HEXOSULOSE-URONATE KETOL-ISOMERASE"/>
    <property type="match status" value="1"/>
</dbReference>
<evidence type="ECO:0000313" key="8">
    <source>
        <dbReference type="Proteomes" id="UP000295499"/>
    </source>
</evidence>
<dbReference type="GO" id="GO:0042840">
    <property type="term" value="P:D-glucuronate catabolic process"/>
    <property type="evidence" value="ECO:0007669"/>
    <property type="project" value="TreeGrafter"/>
</dbReference>
<name>A0A4V3C3N9_9SPHI</name>
<comment type="caution">
    <text evidence="7">The sequence shown here is derived from an EMBL/GenBank/DDBJ whole genome shotgun (WGS) entry which is preliminary data.</text>
</comment>
<evidence type="ECO:0000256" key="3">
    <source>
        <dbReference type="ARBA" id="ARBA00022723"/>
    </source>
</evidence>
<comment type="pathway">
    <text evidence="6">Glycan metabolism; pectin degradation; 2-dehydro-3-deoxy-D-gluconate from pectin: step 4/5.</text>
</comment>
<keyword evidence="4 6" id="KW-0862">Zinc</keyword>
<accession>A0A4V3C3N9</accession>
<dbReference type="Gene3D" id="2.60.120.520">
    <property type="entry name" value="pectin degrading enzyme 5-keto 4- deoxyuronate isomerase, domain 1"/>
    <property type="match status" value="1"/>
</dbReference>
<dbReference type="SUPFAM" id="SSF51182">
    <property type="entry name" value="RmlC-like cupins"/>
    <property type="match status" value="1"/>
</dbReference>
<dbReference type="PIRSF" id="PIRSF006625">
    <property type="entry name" value="KduI"/>
    <property type="match status" value="1"/>
</dbReference>
<dbReference type="PANTHER" id="PTHR38461:SF1">
    <property type="entry name" value="4-DEOXY-L-THREO-5-HEXOSULOSE-URONATE KETOL-ISOMERASE"/>
    <property type="match status" value="1"/>
</dbReference>
<dbReference type="InterPro" id="IPR027449">
    <property type="entry name" value="KduI_N"/>
</dbReference>
<feature type="binding site" evidence="6">
    <location>
        <position position="264"/>
    </location>
    <ligand>
        <name>Zn(2+)</name>
        <dbReference type="ChEBI" id="CHEBI:29105"/>
    </ligand>
</feature>
<dbReference type="CDD" id="cd20294">
    <property type="entry name" value="cupin_KduI_N"/>
    <property type="match status" value="1"/>
</dbReference>
<comment type="cofactor">
    <cofactor evidence="6">
        <name>Zn(2+)</name>
        <dbReference type="ChEBI" id="CHEBI:29105"/>
    </cofactor>
    <text evidence="6">Binds 1 zinc ion per subunit.</text>
</comment>
<dbReference type="GO" id="GO:0008697">
    <property type="term" value="F:4-deoxy-L-threo-5-hexosulose-uronate ketol-isomerase activity"/>
    <property type="evidence" value="ECO:0007669"/>
    <property type="project" value="UniProtKB-UniRule"/>
</dbReference>
<dbReference type="GO" id="GO:0019698">
    <property type="term" value="P:D-galacturonate catabolic process"/>
    <property type="evidence" value="ECO:0007669"/>
    <property type="project" value="TreeGrafter"/>
</dbReference>
<keyword evidence="5 6" id="KW-0413">Isomerase</keyword>
<organism evidence="7 8">
    <name type="scientific">Pedobacter duraquae</name>
    <dbReference type="NCBI Taxonomy" id="425511"/>
    <lineage>
        <taxon>Bacteria</taxon>
        <taxon>Pseudomonadati</taxon>
        <taxon>Bacteroidota</taxon>
        <taxon>Sphingobacteriia</taxon>
        <taxon>Sphingobacteriales</taxon>
        <taxon>Sphingobacteriaceae</taxon>
        <taxon>Pedobacter</taxon>
    </lineage>
</organism>
<feature type="binding site" evidence="6">
    <location>
        <position position="222"/>
    </location>
    <ligand>
        <name>Zn(2+)</name>
        <dbReference type="ChEBI" id="CHEBI:29105"/>
    </ligand>
</feature>
<dbReference type="InterPro" id="IPR007045">
    <property type="entry name" value="KduI"/>
</dbReference>
<comment type="function">
    <text evidence="6">Catalyzes the isomerization of 5-dehydro-4-deoxy-D-glucuronate to 3-deoxy-D-glycero-2,5-hexodiulosonate.</text>
</comment>
<dbReference type="NCBIfam" id="NF002091">
    <property type="entry name" value="PRK00924.1"/>
    <property type="match status" value="1"/>
</dbReference>
<dbReference type="Pfam" id="PF04962">
    <property type="entry name" value="KduI"/>
    <property type="match status" value="1"/>
</dbReference>
<dbReference type="EC" id="5.3.1.17" evidence="6"/>
<keyword evidence="3 6" id="KW-0479">Metal-binding</keyword>
<dbReference type="UniPathway" id="UPA00545">
    <property type="reaction ID" value="UER00826"/>
</dbReference>
<dbReference type="GO" id="GO:0008270">
    <property type="term" value="F:zinc ion binding"/>
    <property type="evidence" value="ECO:0007669"/>
    <property type="project" value="UniProtKB-UniRule"/>
</dbReference>
<dbReference type="GO" id="GO:0045490">
    <property type="term" value="P:pectin catabolic process"/>
    <property type="evidence" value="ECO:0007669"/>
    <property type="project" value="UniProtKB-UniRule"/>
</dbReference>
<dbReference type="InterPro" id="IPR011051">
    <property type="entry name" value="RmlC_Cupin_sf"/>
</dbReference>
<keyword evidence="8" id="KW-1185">Reference proteome</keyword>
<dbReference type="InterPro" id="IPR021120">
    <property type="entry name" value="KduI/IolB_isomerase"/>
</dbReference>
<evidence type="ECO:0000256" key="5">
    <source>
        <dbReference type="ARBA" id="ARBA00023235"/>
    </source>
</evidence>
<feature type="binding site" evidence="6">
    <location>
        <position position="215"/>
    </location>
    <ligand>
        <name>Zn(2+)</name>
        <dbReference type="ChEBI" id="CHEBI:29105"/>
    </ligand>
</feature>
<evidence type="ECO:0000256" key="4">
    <source>
        <dbReference type="ARBA" id="ARBA00022833"/>
    </source>
</evidence>
<dbReference type="EMBL" id="SNWM01000002">
    <property type="protein sequence ID" value="TDO22778.1"/>
    <property type="molecule type" value="Genomic_DNA"/>
</dbReference>